<protein>
    <submittedName>
        <fullName evidence="3">Uncharacterized protein</fullName>
    </submittedName>
</protein>
<dbReference type="VEuPathDB" id="FungiDB:RhiirA1_479933"/>
<organism evidence="3 4">
    <name type="scientific">Rhizophagus irregularis</name>
    <dbReference type="NCBI Taxonomy" id="588596"/>
    <lineage>
        <taxon>Eukaryota</taxon>
        <taxon>Fungi</taxon>
        <taxon>Fungi incertae sedis</taxon>
        <taxon>Mucoromycota</taxon>
        <taxon>Glomeromycotina</taxon>
        <taxon>Glomeromycetes</taxon>
        <taxon>Glomerales</taxon>
        <taxon>Glomeraceae</taxon>
        <taxon>Rhizophagus</taxon>
    </lineage>
</organism>
<reference evidence="3 4" key="2">
    <citation type="submission" date="2017-10" db="EMBL/GenBank/DDBJ databases">
        <title>Genome analyses suggest a sexual origin of heterokaryosis in a supposedly ancient asexual fungus.</title>
        <authorList>
            <person name="Corradi N."/>
            <person name="Sedzielewska K."/>
            <person name="Noel J."/>
            <person name="Charron P."/>
            <person name="Farinelli L."/>
            <person name="Marton T."/>
            <person name="Kruger M."/>
            <person name="Pelin A."/>
            <person name="Brachmann A."/>
            <person name="Corradi N."/>
        </authorList>
    </citation>
    <scope>NUCLEOTIDE SEQUENCE [LARGE SCALE GENOMIC DNA]</scope>
    <source>
        <strain evidence="3 4">A1</strain>
    </source>
</reference>
<reference evidence="3 4" key="1">
    <citation type="submission" date="2017-10" db="EMBL/GenBank/DDBJ databases">
        <title>Extensive intraspecific genome diversity in a model arbuscular mycorrhizal fungus.</title>
        <authorList>
            <person name="Chen E.C.H."/>
            <person name="Morin E."/>
            <person name="Baudet D."/>
            <person name="Noel J."/>
            <person name="Ndikumana S."/>
            <person name="Charron P."/>
            <person name="St-Onge C."/>
            <person name="Giorgi J."/>
            <person name="Grigoriev I.V."/>
            <person name="Roux C."/>
            <person name="Martin F.M."/>
            <person name="Corradi N."/>
        </authorList>
    </citation>
    <scope>NUCLEOTIDE SEQUENCE [LARGE SCALE GENOMIC DNA]</scope>
    <source>
        <strain evidence="3 4">A1</strain>
    </source>
</reference>
<evidence type="ECO:0000256" key="1">
    <source>
        <dbReference type="SAM" id="MobiDB-lite"/>
    </source>
</evidence>
<dbReference type="OrthoDB" id="2432039at2759"/>
<reference evidence="2" key="3">
    <citation type="submission" date="2020-05" db="EMBL/GenBank/DDBJ databases">
        <authorList>
            <person name="Rincon C."/>
            <person name="Sanders R I."/>
            <person name="Robbins C."/>
            <person name="Chaturvedi A."/>
        </authorList>
    </citation>
    <scope>NUCLEOTIDE SEQUENCE</scope>
    <source>
        <strain evidence="2">CHB12</strain>
    </source>
</reference>
<dbReference type="EMBL" id="LLXH01004628">
    <property type="protein sequence ID" value="PKC53140.1"/>
    <property type="molecule type" value="Genomic_DNA"/>
</dbReference>
<evidence type="ECO:0000313" key="4">
    <source>
        <dbReference type="Proteomes" id="UP000232688"/>
    </source>
</evidence>
<gene>
    <name evidence="2" type="ORF">CHRIB12_LOCUS300</name>
    <name evidence="3" type="ORF">RhiirA1_479933</name>
</gene>
<dbReference type="Proteomes" id="UP000232688">
    <property type="component" value="Unassembled WGS sequence"/>
</dbReference>
<accession>A0A2I1F5S0</accession>
<dbReference type="Proteomes" id="UP000684084">
    <property type="component" value="Unassembled WGS sequence"/>
</dbReference>
<dbReference type="EMBL" id="CAGKOT010000001">
    <property type="protein sequence ID" value="CAB5293848.1"/>
    <property type="molecule type" value="Genomic_DNA"/>
</dbReference>
<comment type="caution">
    <text evidence="3">The sequence shown here is derived from an EMBL/GenBank/DDBJ whole genome shotgun (WGS) entry which is preliminary data.</text>
</comment>
<feature type="region of interest" description="Disordered" evidence="1">
    <location>
        <begin position="1"/>
        <end position="20"/>
    </location>
</feature>
<proteinExistence type="predicted"/>
<dbReference type="AlphaFoldDB" id="A0A2I1F5S0"/>
<evidence type="ECO:0000313" key="3">
    <source>
        <dbReference type="EMBL" id="PKC53140.1"/>
    </source>
</evidence>
<evidence type="ECO:0000313" key="2">
    <source>
        <dbReference type="EMBL" id="CAB5293848.1"/>
    </source>
</evidence>
<sequence>MGKQKEYQKTRCTNNTTNSSSLYPIRINMKTLVILQNTHFFITIIQGHTGFLQQPGYICEAGDLKSTIFNNPSGAVTTLYQQLFKSGTRFSGPLIMSHDKMEIE</sequence>
<name>A0A2I1F5S0_9GLOM</name>